<name>A0A163J6Y1_ABSGL</name>
<dbReference type="GO" id="GO:0090110">
    <property type="term" value="P:COPII-coated vesicle cargo loading"/>
    <property type="evidence" value="ECO:0007669"/>
    <property type="project" value="TreeGrafter"/>
</dbReference>
<dbReference type="Pfam" id="PF04815">
    <property type="entry name" value="Sec23_helical"/>
    <property type="match status" value="1"/>
</dbReference>
<dbReference type="OrthoDB" id="49016at2759"/>
<feature type="compositionally biased region" description="Pro residues" evidence="4">
    <location>
        <begin position="192"/>
        <end position="203"/>
    </location>
</feature>
<evidence type="ECO:0000256" key="3">
    <source>
        <dbReference type="ARBA" id="ARBA00022927"/>
    </source>
</evidence>
<comment type="similarity">
    <text evidence="1">Belongs to the SEC23/SEC24 family. SEC24 subfamily.</text>
</comment>
<dbReference type="GO" id="GO:0008270">
    <property type="term" value="F:zinc ion binding"/>
    <property type="evidence" value="ECO:0007669"/>
    <property type="project" value="InterPro"/>
</dbReference>
<feature type="domain" description="Gelsolin-like" evidence="5">
    <location>
        <begin position="973"/>
        <end position="1043"/>
    </location>
</feature>
<reference evidence="10" key="1">
    <citation type="submission" date="2016-04" db="EMBL/GenBank/DDBJ databases">
        <authorList>
            <person name="Evans L.H."/>
            <person name="Alamgir A."/>
            <person name="Owens N."/>
            <person name="Weber N.D."/>
            <person name="Virtaneva K."/>
            <person name="Barbian K."/>
            <person name="Babar A."/>
            <person name="Rosenke K."/>
        </authorList>
    </citation>
    <scope>NUCLEOTIDE SEQUENCE [LARGE SCALE GENOMIC DNA]</scope>
    <source>
        <strain evidence="10">CBS 101.48</strain>
    </source>
</reference>
<dbReference type="InterPro" id="IPR036465">
    <property type="entry name" value="vWFA_dom_sf"/>
</dbReference>
<evidence type="ECO:0000259" key="9">
    <source>
        <dbReference type="Pfam" id="PF08033"/>
    </source>
</evidence>
<dbReference type="Gene3D" id="2.60.40.1670">
    <property type="entry name" value="beta-sandwich domain of Sec23/24"/>
    <property type="match status" value="2"/>
</dbReference>
<feature type="compositionally biased region" description="Pro residues" evidence="4">
    <location>
        <begin position="44"/>
        <end position="60"/>
    </location>
</feature>
<feature type="compositionally biased region" description="Pro residues" evidence="4">
    <location>
        <begin position="286"/>
        <end position="297"/>
    </location>
</feature>
<evidence type="ECO:0000256" key="1">
    <source>
        <dbReference type="ARBA" id="ARBA00008334"/>
    </source>
</evidence>
<feature type="region of interest" description="Disordered" evidence="4">
    <location>
        <begin position="225"/>
        <end position="306"/>
    </location>
</feature>
<dbReference type="InterPro" id="IPR036175">
    <property type="entry name" value="Sec23/24_helical_dom_sf"/>
</dbReference>
<dbReference type="Pfam" id="PF00626">
    <property type="entry name" value="Gelsolin"/>
    <property type="match status" value="1"/>
</dbReference>
<dbReference type="FunCoup" id="A0A163J6Y1">
    <property type="interactions" value="881"/>
</dbReference>
<dbReference type="Pfam" id="PF08033">
    <property type="entry name" value="Sec23_BS"/>
    <property type="match status" value="1"/>
</dbReference>
<dbReference type="SUPFAM" id="SSF82919">
    <property type="entry name" value="Zn-finger domain of Sec23/24"/>
    <property type="match status" value="1"/>
</dbReference>
<dbReference type="InterPro" id="IPR006895">
    <property type="entry name" value="Znf_Sec23_Sec24"/>
</dbReference>
<feature type="compositionally biased region" description="Low complexity" evidence="4">
    <location>
        <begin position="94"/>
        <end position="116"/>
    </location>
</feature>
<dbReference type="InterPro" id="IPR029006">
    <property type="entry name" value="ADF-H/Gelsolin-like_dom_sf"/>
</dbReference>
<dbReference type="Gene3D" id="2.30.30.380">
    <property type="entry name" value="Zn-finger domain of Sec23/24"/>
    <property type="match status" value="1"/>
</dbReference>
<evidence type="ECO:0000313" key="10">
    <source>
        <dbReference type="EMBL" id="SAL97525.1"/>
    </source>
</evidence>
<evidence type="ECO:0000259" key="6">
    <source>
        <dbReference type="Pfam" id="PF04810"/>
    </source>
</evidence>
<evidence type="ECO:0000259" key="8">
    <source>
        <dbReference type="Pfam" id="PF04815"/>
    </source>
</evidence>
<evidence type="ECO:0000256" key="2">
    <source>
        <dbReference type="ARBA" id="ARBA00022448"/>
    </source>
</evidence>
<dbReference type="GO" id="GO:0006886">
    <property type="term" value="P:intracellular protein transport"/>
    <property type="evidence" value="ECO:0007669"/>
    <property type="project" value="InterPro"/>
</dbReference>
<dbReference type="Gene3D" id="1.20.120.730">
    <property type="entry name" value="Sec23/Sec24 helical domain"/>
    <property type="match status" value="1"/>
</dbReference>
<feature type="region of interest" description="Disordered" evidence="4">
    <location>
        <begin position="1"/>
        <end position="213"/>
    </location>
</feature>
<gene>
    <name evidence="10" type="primary">ABSGL_03022.1 scaffold 4097</name>
</gene>
<dbReference type="Proteomes" id="UP000078561">
    <property type="component" value="Unassembled WGS sequence"/>
</dbReference>
<dbReference type="OMA" id="INPFMTF"/>
<dbReference type="EMBL" id="LT551811">
    <property type="protein sequence ID" value="SAL97525.1"/>
    <property type="molecule type" value="Genomic_DNA"/>
</dbReference>
<evidence type="ECO:0000256" key="4">
    <source>
        <dbReference type="SAM" id="MobiDB-lite"/>
    </source>
</evidence>
<dbReference type="AlphaFoldDB" id="A0A163J6Y1"/>
<protein>
    <submittedName>
        <fullName evidence="10">Uncharacterized protein</fullName>
    </submittedName>
</protein>
<dbReference type="InParanoid" id="A0A163J6Y1"/>
<dbReference type="InterPro" id="IPR006900">
    <property type="entry name" value="Sec23/24_helical_dom"/>
</dbReference>
<dbReference type="InterPro" id="IPR050550">
    <property type="entry name" value="SEC23_SEC24_subfamily"/>
</dbReference>
<evidence type="ECO:0000259" key="7">
    <source>
        <dbReference type="Pfam" id="PF04811"/>
    </source>
</evidence>
<dbReference type="Gene3D" id="3.40.50.410">
    <property type="entry name" value="von Willebrand factor, type A domain"/>
    <property type="match status" value="1"/>
</dbReference>
<dbReference type="GO" id="GO:0070971">
    <property type="term" value="C:endoplasmic reticulum exit site"/>
    <property type="evidence" value="ECO:0007669"/>
    <property type="project" value="TreeGrafter"/>
</dbReference>
<feature type="compositionally biased region" description="Polar residues" evidence="4">
    <location>
        <begin position="76"/>
        <end position="93"/>
    </location>
</feature>
<feature type="domain" description="Sec23/Sec24 trunk" evidence="7">
    <location>
        <begin position="477"/>
        <end position="719"/>
    </location>
</feature>
<keyword evidence="3" id="KW-0653">Protein transport</keyword>
<feature type="compositionally biased region" description="Polar residues" evidence="4">
    <location>
        <begin position="133"/>
        <end position="143"/>
    </location>
</feature>
<dbReference type="InterPro" id="IPR036180">
    <property type="entry name" value="Gelsolin-like_dom_sf"/>
</dbReference>
<proteinExistence type="inferred from homology"/>
<keyword evidence="2" id="KW-0813">Transport</keyword>
<dbReference type="PANTHER" id="PTHR13803">
    <property type="entry name" value="SEC24-RELATED PROTEIN"/>
    <property type="match status" value="1"/>
</dbReference>
<feature type="domain" description="Sec23/Sec24 beta-sandwich" evidence="9">
    <location>
        <begin position="761"/>
        <end position="831"/>
    </location>
</feature>
<dbReference type="Gene3D" id="3.40.20.10">
    <property type="entry name" value="Severin"/>
    <property type="match status" value="1"/>
</dbReference>
<dbReference type="SUPFAM" id="SSF81811">
    <property type="entry name" value="Helical domain of Sec23/24"/>
    <property type="match status" value="1"/>
</dbReference>
<feature type="domain" description="Sec23/Sec24 helical" evidence="8">
    <location>
        <begin position="844"/>
        <end position="946"/>
    </location>
</feature>
<dbReference type="SUPFAM" id="SSF53300">
    <property type="entry name" value="vWA-like"/>
    <property type="match status" value="1"/>
</dbReference>
<dbReference type="InterPro" id="IPR036174">
    <property type="entry name" value="Znf_Sec23_Sec24_sf"/>
</dbReference>
<feature type="domain" description="Zinc finger Sec23/Sec24-type" evidence="6">
    <location>
        <begin position="401"/>
        <end position="439"/>
    </location>
</feature>
<dbReference type="Pfam" id="PF04810">
    <property type="entry name" value="zf-Sec23_Sec24"/>
    <property type="match status" value="1"/>
</dbReference>
<feature type="compositionally biased region" description="Low complexity" evidence="4">
    <location>
        <begin position="228"/>
        <end position="241"/>
    </location>
</feature>
<dbReference type="SUPFAM" id="SSF82754">
    <property type="entry name" value="C-terminal, gelsolin-like domain of Sec23/24"/>
    <property type="match status" value="1"/>
</dbReference>
<feature type="compositionally biased region" description="Low complexity" evidence="4">
    <location>
        <begin position="144"/>
        <end position="176"/>
    </location>
</feature>
<sequence>MNIGNQPPMGYDPHRPPFQPQPMNNVPGSVPRPPMQPTQAVQRPPIPGPQQPSSFRPPPQHLQGRPLMTPPAVSQPPLQQSGPPHSQGAQQNHPSQQFAFQRPPPQQQQQQQVSQHLPPPQPRPQTQQPVSPNLVSSMQAVSLQNQPITTQPYQQQQPGLPGQSMAPIQPLQHQPQAPIPQQIPPVHGQPGPAQPGPTPPLPTQPYQQKVTAGKPKRVYAVNPEVAETTKPTNAPTNAPWPHGLNPPHQQHPPMSRSPVMSAIRPGMNPPMASKPNTMPRPAQPQQLPPELRPPQQPRPRIDPDQMPAPVQVREQDQTLFENQFFGTIERDRVPLATTDYIGLDQGNSNPRYMRTTTDKIPFSKELADTSKFPIGLVVQPLAKRRSDEVGIQVVDHGEEGPVRCTRCRAYINPWCEFVEGGSKFLCNICSHVNSVPSWYFCNTDMSGRRVDIEQRPELRYGSVEFEVPKDYHSTRPPTPLHYVFAIDVSAQAIRSGMLKSCCDALKVALYSNSLDQPRLPPANKIGILTFDKDVQFYNLHPSLTQAQMLVVPDINDVFCPLQAGFFVDTEQSRDIIVELLDALPTMFQENARPESVFAAAARGGLQALENIGGQLFIFQSCLPNYGADALKSRDDKNMYNTDKEKQLMQPQSEAYKELAKDCVKNAVCVNTWLFPKEYLDVATVGVLSELTGGDLRYYPNFDYTCDALNVQFQLDHDLTRETGYDGILRIRCSDGKWVYGAYDLYMKVFNFLPWYTISHLGLQVIDHYGNCNMSTYTDMELAGVDEDKAIAAVLKHDNKLDVSRGVSFQCALLYTTKDGRRRVRVHNLNLTATSEIADVFRHGDVDTTASVIIRKAIFDLQHKNRKDIHQKMTEQCVQILTAYRTNCASSTSPGQLILPEAFKLLPVYVHGAIRSKALRGVGTDMNTDCRSAGTRLFNGLGVKELVWTLYPRLFALHKMDEMCGKQGMDGYIKLPPMMRASFERLETNGAYLLDTGYDLYLWLGKSVPSALLQDLFGVPGLDQVDPKMTLLPGIDTDLSHQVHGIARKLQSDRSHYLQLHVIRQDLDPLEFIFSTWMTEDRNAEVQTYVDYMCVLHRRIQEELKKN</sequence>
<dbReference type="Pfam" id="PF04811">
    <property type="entry name" value="Sec23_trunk"/>
    <property type="match status" value="1"/>
</dbReference>
<dbReference type="InterPro" id="IPR007123">
    <property type="entry name" value="Gelsolin-like_dom"/>
</dbReference>
<dbReference type="InterPro" id="IPR012990">
    <property type="entry name" value="Beta-sandwich_Sec23_24"/>
</dbReference>
<organism evidence="10">
    <name type="scientific">Absidia glauca</name>
    <name type="common">Pin mould</name>
    <dbReference type="NCBI Taxonomy" id="4829"/>
    <lineage>
        <taxon>Eukaryota</taxon>
        <taxon>Fungi</taxon>
        <taxon>Fungi incertae sedis</taxon>
        <taxon>Mucoromycota</taxon>
        <taxon>Mucoromycotina</taxon>
        <taxon>Mucoromycetes</taxon>
        <taxon>Mucorales</taxon>
        <taxon>Cunninghamellaceae</taxon>
        <taxon>Absidia</taxon>
    </lineage>
</organism>
<evidence type="ECO:0000259" key="5">
    <source>
        <dbReference type="Pfam" id="PF00626"/>
    </source>
</evidence>
<dbReference type="STRING" id="4829.A0A163J6Y1"/>
<dbReference type="GO" id="GO:0000149">
    <property type="term" value="F:SNARE binding"/>
    <property type="evidence" value="ECO:0007669"/>
    <property type="project" value="TreeGrafter"/>
</dbReference>
<dbReference type="SUPFAM" id="SSF81995">
    <property type="entry name" value="beta-sandwich domain of Sec23/24"/>
    <property type="match status" value="1"/>
</dbReference>
<dbReference type="GO" id="GO:0030127">
    <property type="term" value="C:COPII vesicle coat"/>
    <property type="evidence" value="ECO:0007669"/>
    <property type="project" value="InterPro"/>
</dbReference>
<dbReference type="PANTHER" id="PTHR13803:SF4">
    <property type="entry name" value="SECRETORY 24CD, ISOFORM C"/>
    <property type="match status" value="1"/>
</dbReference>
<evidence type="ECO:0000313" key="11">
    <source>
        <dbReference type="Proteomes" id="UP000078561"/>
    </source>
</evidence>
<dbReference type="InterPro" id="IPR006896">
    <property type="entry name" value="Sec23/24_trunk_dom"/>
</dbReference>
<accession>A0A163J6Y1</accession>
<keyword evidence="11" id="KW-1185">Reference proteome</keyword>